<reference evidence="3 4" key="1">
    <citation type="submission" date="2018-03" db="EMBL/GenBank/DDBJ databases">
        <title>Comparative genomics illustrates the genes involved in a hyperalkaliphilic mechanisms of Serpentinomonas isolated from highly-alkaline calcium-rich serpentinized springs.</title>
        <authorList>
            <person name="Suzuki S."/>
            <person name="Ishii S."/>
            <person name="Walworth N."/>
            <person name="Bird L."/>
            <person name="Kuenen J.G."/>
            <person name="Nealson K.H."/>
        </authorList>
    </citation>
    <scope>NUCLEOTIDE SEQUENCE [LARGE SCALE GENOMIC DNA]</scope>
    <source>
        <strain evidence="3 4">P1</strain>
    </source>
</reference>
<protein>
    <recommendedName>
        <fullName evidence="2">Anti-sigma K factor RskA C-terminal domain-containing protein</fullName>
    </recommendedName>
</protein>
<gene>
    <name evidence="3" type="ORF">C6P64_11485</name>
</gene>
<dbReference type="Pfam" id="PF10099">
    <property type="entry name" value="RskA_C"/>
    <property type="match status" value="1"/>
</dbReference>
<dbReference type="AlphaFoldDB" id="A0A2S9K3G2"/>
<evidence type="ECO:0000313" key="4">
    <source>
        <dbReference type="Proteomes" id="UP000238589"/>
    </source>
</evidence>
<keyword evidence="1" id="KW-0812">Transmembrane</keyword>
<evidence type="ECO:0000259" key="2">
    <source>
        <dbReference type="Pfam" id="PF10099"/>
    </source>
</evidence>
<dbReference type="EMBL" id="PVLQ01000039">
    <property type="protein sequence ID" value="PRD65006.1"/>
    <property type="molecule type" value="Genomic_DNA"/>
</dbReference>
<dbReference type="Proteomes" id="UP000238589">
    <property type="component" value="Unassembled WGS sequence"/>
</dbReference>
<feature type="domain" description="Anti-sigma K factor RskA C-terminal" evidence="2">
    <location>
        <begin position="28"/>
        <end position="166"/>
    </location>
</feature>
<dbReference type="RefSeq" id="WP_105748707.1">
    <property type="nucleotide sequence ID" value="NZ_PVLQ01000039.1"/>
</dbReference>
<dbReference type="OrthoDB" id="8900846at2"/>
<keyword evidence="1" id="KW-1133">Transmembrane helix</keyword>
<organism evidence="3 4">
    <name type="scientific">Malikia granosa</name>
    <dbReference type="NCBI Taxonomy" id="263067"/>
    <lineage>
        <taxon>Bacteria</taxon>
        <taxon>Pseudomonadati</taxon>
        <taxon>Pseudomonadota</taxon>
        <taxon>Betaproteobacteria</taxon>
        <taxon>Burkholderiales</taxon>
        <taxon>Comamonadaceae</taxon>
        <taxon>Malikia</taxon>
    </lineage>
</organism>
<keyword evidence="1" id="KW-0472">Membrane</keyword>
<dbReference type="GO" id="GO:0005886">
    <property type="term" value="C:plasma membrane"/>
    <property type="evidence" value="ECO:0007669"/>
    <property type="project" value="InterPro"/>
</dbReference>
<comment type="caution">
    <text evidence="3">The sequence shown here is derived from an EMBL/GenBank/DDBJ whole genome shotgun (WGS) entry which is preliminary data.</text>
</comment>
<accession>A0A2S9K3G2</accession>
<keyword evidence="4" id="KW-1185">Reference proteome</keyword>
<name>A0A2S9K3G2_9BURK</name>
<proteinExistence type="predicted"/>
<feature type="transmembrane region" description="Helical" evidence="1">
    <location>
        <begin position="23"/>
        <end position="46"/>
    </location>
</feature>
<dbReference type="InterPro" id="IPR018764">
    <property type="entry name" value="RskA_C"/>
</dbReference>
<sequence>MTDHLSPPNDPASTVRDRRVSSWWRALAILLALLLFVGSATGVSLFEQFKTQIRHLQGQLAGQSQIRQLAVLLDTGQQPAMLVTIDPVSRLIQLQRLNQVSEGREEALQLWALNGDQAPLSLGLVGRRLQTPQLPLDAAALAALGSATELAISVEGKDGVPEGQGPSLPWLFRGHLVDKAL</sequence>
<evidence type="ECO:0000256" key="1">
    <source>
        <dbReference type="SAM" id="Phobius"/>
    </source>
</evidence>
<evidence type="ECO:0000313" key="3">
    <source>
        <dbReference type="EMBL" id="PRD65006.1"/>
    </source>
</evidence>